<sequence length="742" mass="82505">MSLQCPYRHVSYATWRLQVFQTLYLSSSLEPQQPQCTLAPRSGVWARNDRRHHISFKPFGVSRTSETDTPSVQHEPASENENATKPRSRKASRRRGSFNPYSDEGLQRLKDLMPELKAFTEKVKYKAQPVGPVREDDTESIIPDSPIQKQVEKAARRRGIQKQRATYKELGPLKNNPFAEMLASPLRFCNGSGARLPADFMVDFDYVKSPVDGKTYLLPDKLADLDTLQEQMARELYKDDWRRVRDDKRAARERREREMETTISRNSSNEDNNSALELSCTDQDKSHAHPSPSAPGRKSNVLLRIISNISLFRLMTLNLTKGHKNNPQKRTTRINEVQKLIPFESKEPLMAAQHYIRHKSEVNSAMGISNDSDPKGLNGLPINLKELQWQADIHVRLARIMRKRVSLCLTALAESESQSCRTGSDGQTCLAAAVSRRIVQLPIPAGGKIRSEDIRGLLSPTSSISVMPESPKGPESTPPTISATTSSPSSPHISQQQQQQQQQPAIAMSGKGFLLGHQTIPPGSILLHIGESDTSSLLSSNSSPADSRAADNHTTTRKTRNKTRSSLLPPLPILQSNPLIPPMLTVDNVYRFPVFPLTQLLLGDSSTGTETDEALRALGNALHYHRSPESKREKNSGTDSNDYLVLVRPGPGPARHLVREIWQLWRYLEGQSVLSLETDWSLEGEQEQELGGNRSKRGEEEDDDDDADDDDGGGGGASRSTGNSKTLGSSGNAKQRKRSGSR</sequence>
<feature type="compositionally biased region" description="Polar residues" evidence="1">
    <location>
        <begin position="62"/>
        <end position="72"/>
    </location>
</feature>
<protein>
    <submittedName>
        <fullName evidence="2">Uncharacterized protein</fullName>
    </submittedName>
</protein>
<dbReference type="Proteomes" id="UP001161757">
    <property type="component" value="Unassembled WGS sequence"/>
</dbReference>
<feature type="compositionally biased region" description="Low complexity" evidence="1">
    <location>
        <begin position="534"/>
        <end position="547"/>
    </location>
</feature>
<evidence type="ECO:0000256" key="1">
    <source>
        <dbReference type="SAM" id="MobiDB-lite"/>
    </source>
</evidence>
<feature type="compositionally biased region" description="Acidic residues" evidence="1">
    <location>
        <begin position="700"/>
        <end position="712"/>
    </location>
</feature>
<accession>A0AAN6IWE9</accession>
<feature type="compositionally biased region" description="Basic residues" evidence="1">
    <location>
        <begin position="86"/>
        <end position="96"/>
    </location>
</feature>
<feature type="region of interest" description="Disordered" evidence="1">
    <location>
        <begin position="247"/>
        <end position="275"/>
    </location>
</feature>
<reference evidence="2" key="1">
    <citation type="submission" date="2023-01" db="EMBL/GenBank/DDBJ databases">
        <title>Exophiala dermititidis isolated from Cystic Fibrosis Patient.</title>
        <authorList>
            <person name="Kurbessoian T."/>
            <person name="Crocker A."/>
            <person name="Murante D."/>
            <person name="Hogan D.A."/>
            <person name="Stajich J.E."/>
        </authorList>
    </citation>
    <scope>NUCLEOTIDE SEQUENCE</scope>
    <source>
        <strain evidence="2">Ex8</strain>
    </source>
</reference>
<dbReference type="AlphaFoldDB" id="A0AAN6IWE9"/>
<feature type="compositionally biased region" description="Basic and acidic residues" evidence="1">
    <location>
        <begin position="247"/>
        <end position="260"/>
    </location>
</feature>
<feature type="region of interest" description="Disordered" evidence="1">
    <location>
        <begin position="534"/>
        <end position="569"/>
    </location>
</feature>
<comment type="caution">
    <text evidence="2">The sequence shown here is derived from an EMBL/GenBank/DDBJ whole genome shotgun (WGS) entry which is preliminary data.</text>
</comment>
<feature type="region of interest" description="Disordered" evidence="1">
    <location>
        <begin position="625"/>
        <end position="645"/>
    </location>
</feature>
<gene>
    <name evidence="2" type="ORF">HRR80_003200</name>
</gene>
<evidence type="ECO:0000313" key="3">
    <source>
        <dbReference type="Proteomes" id="UP001161757"/>
    </source>
</evidence>
<feature type="compositionally biased region" description="Basic and acidic residues" evidence="1">
    <location>
        <begin position="626"/>
        <end position="636"/>
    </location>
</feature>
<feature type="compositionally biased region" description="Low complexity" evidence="1">
    <location>
        <begin position="478"/>
        <end position="505"/>
    </location>
</feature>
<organism evidence="2 3">
    <name type="scientific">Exophiala dermatitidis</name>
    <name type="common">Black yeast-like fungus</name>
    <name type="synonym">Wangiella dermatitidis</name>
    <dbReference type="NCBI Taxonomy" id="5970"/>
    <lineage>
        <taxon>Eukaryota</taxon>
        <taxon>Fungi</taxon>
        <taxon>Dikarya</taxon>
        <taxon>Ascomycota</taxon>
        <taxon>Pezizomycotina</taxon>
        <taxon>Eurotiomycetes</taxon>
        <taxon>Chaetothyriomycetidae</taxon>
        <taxon>Chaetothyriales</taxon>
        <taxon>Herpotrichiellaceae</taxon>
        <taxon>Exophiala</taxon>
    </lineage>
</organism>
<feature type="region of interest" description="Disordered" evidence="1">
    <location>
        <begin position="679"/>
        <end position="742"/>
    </location>
</feature>
<feature type="compositionally biased region" description="Polar residues" evidence="1">
    <location>
        <begin position="718"/>
        <end position="733"/>
    </location>
</feature>
<name>A0AAN6IWE9_EXODE</name>
<proteinExistence type="predicted"/>
<feature type="region of interest" description="Disordered" evidence="1">
    <location>
        <begin position="461"/>
        <end position="505"/>
    </location>
</feature>
<feature type="compositionally biased region" description="Polar residues" evidence="1">
    <location>
        <begin position="261"/>
        <end position="275"/>
    </location>
</feature>
<dbReference type="EMBL" id="JAJGCB010000004">
    <property type="protein sequence ID" value="KAJ8993167.1"/>
    <property type="molecule type" value="Genomic_DNA"/>
</dbReference>
<evidence type="ECO:0000313" key="2">
    <source>
        <dbReference type="EMBL" id="KAJ8993167.1"/>
    </source>
</evidence>
<feature type="region of interest" description="Disordered" evidence="1">
    <location>
        <begin position="57"/>
        <end position="106"/>
    </location>
</feature>